<evidence type="ECO:0000256" key="4">
    <source>
        <dbReference type="PROSITE-ProRule" id="PRU00228"/>
    </source>
</evidence>
<dbReference type="Pfam" id="PF09069">
    <property type="entry name" value="EF-hand_3"/>
    <property type="match status" value="1"/>
</dbReference>
<accession>A0A2U9AV69</accession>
<dbReference type="GO" id="GO:0005886">
    <property type="term" value="C:plasma membrane"/>
    <property type="evidence" value="ECO:0007669"/>
    <property type="project" value="TreeGrafter"/>
</dbReference>
<dbReference type="InterPro" id="IPR015153">
    <property type="entry name" value="EF-hand_dom_typ1"/>
</dbReference>
<keyword evidence="1" id="KW-0479">Metal-binding</keyword>
<dbReference type="GO" id="GO:0099536">
    <property type="term" value="P:synaptic signaling"/>
    <property type="evidence" value="ECO:0007669"/>
    <property type="project" value="TreeGrafter"/>
</dbReference>
<protein>
    <submittedName>
        <fullName evidence="7">Putative dystrotelin-like</fullName>
    </submittedName>
</protein>
<dbReference type="InterPro" id="IPR000433">
    <property type="entry name" value="Znf_ZZ"/>
</dbReference>
<dbReference type="Gene3D" id="6.10.140.70">
    <property type="match status" value="1"/>
</dbReference>
<dbReference type="GO" id="GO:0008270">
    <property type="term" value="F:zinc ion binding"/>
    <property type="evidence" value="ECO:0007669"/>
    <property type="project" value="UniProtKB-KW"/>
</dbReference>
<feature type="compositionally biased region" description="Basic and acidic residues" evidence="5">
    <location>
        <begin position="456"/>
        <end position="470"/>
    </location>
</feature>
<keyword evidence="3" id="KW-0862">Zinc</keyword>
<feature type="compositionally biased region" description="Acidic residues" evidence="5">
    <location>
        <begin position="431"/>
        <end position="446"/>
    </location>
</feature>
<dbReference type="STRING" id="52904.ENSSMAP00000000017"/>
<gene>
    <name evidence="7" type="ORF">SMAX5B_002128</name>
</gene>
<dbReference type="SUPFAM" id="SSF47473">
    <property type="entry name" value="EF-hand"/>
    <property type="match status" value="2"/>
</dbReference>
<reference evidence="7 8" key="1">
    <citation type="submission" date="2017-12" db="EMBL/GenBank/DDBJ databases">
        <title>Integrating genomic resources of turbot (Scophthalmus maximus) in depth evaluation of genetic and physical mapping variation across individuals.</title>
        <authorList>
            <person name="Martinez P."/>
        </authorList>
    </citation>
    <scope>NUCLEOTIDE SEQUENCE [LARGE SCALE GENOMIC DNA]</scope>
</reference>
<evidence type="ECO:0000256" key="5">
    <source>
        <dbReference type="SAM" id="MobiDB-lite"/>
    </source>
</evidence>
<dbReference type="GO" id="GO:0045202">
    <property type="term" value="C:synapse"/>
    <property type="evidence" value="ECO:0007669"/>
    <property type="project" value="GOC"/>
</dbReference>
<dbReference type="Pfam" id="PF09068">
    <property type="entry name" value="EF-hand_2"/>
    <property type="match status" value="1"/>
</dbReference>
<dbReference type="AlphaFoldDB" id="A0A2U9AV69"/>
<dbReference type="InterPro" id="IPR011992">
    <property type="entry name" value="EF-hand-dom_pair"/>
</dbReference>
<evidence type="ECO:0000256" key="3">
    <source>
        <dbReference type="ARBA" id="ARBA00022833"/>
    </source>
</evidence>
<dbReference type="Proteomes" id="UP000246464">
    <property type="component" value="Chromosome 1"/>
</dbReference>
<dbReference type="Pfam" id="PF00569">
    <property type="entry name" value="ZZ"/>
    <property type="match status" value="1"/>
</dbReference>
<dbReference type="SUPFAM" id="SSF57850">
    <property type="entry name" value="RING/U-box"/>
    <property type="match status" value="1"/>
</dbReference>
<keyword evidence="8" id="KW-1185">Reference proteome</keyword>
<dbReference type="SMART" id="SM00291">
    <property type="entry name" value="ZnF_ZZ"/>
    <property type="match status" value="1"/>
</dbReference>
<proteinExistence type="predicted"/>
<feature type="domain" description="ZZ-type" evidence="6">
    <location>
        <begin position="227"/>
        <end position="283"/>
    </location>
</feature>
<organism evidence="7 8">
    <name type="scientific">Scophthalmus maximus</name>
    <name type="common">Turbot</name>
    <name type="synonym">Psetta maxima</name>
    <dbReference type="NCBI Taxonomy" id="52904"/>
    <lineage>
        <taxon>Eukaryota</taxon>
        <taxon>Metazoa</taxon>
        <taxon>Chordata</taxon>
        <taxon>Craniata</taxon>
        <taxon>Vertebrata</taxon>
        <taxon>Euteleostomi</taxon>
        <taxon>Actinopterygii</taxon>
        <taxon>Neopterygii</taxon>
        <taxon>Teleostei</taxon>
        <taxon>Neoteleostei</taxon>
        <taxon>Acanthomorphata</taxon>
        <taxon>Carangaria</taxon>
        <taxon>Pleuronectiformes</taxon>
        <taxon>Pleuronectoidei</taxon>
        <taxon>Scophthalmidae</taxon>
        <taxon>Scophthalmus</taxon>
    </lineage>
</organism>
<dbReference type="Gene3D" id="3.30.60.90">
    <property type="match status" value="1"/>
</dbReference>
<keyword evidence="2 4" id="KW-0863">Zinc-finger</keyword>
<dbReference type="Gene3D" id="1.10.238.10">
    <property type="entry name" value="EF-hand"/>
    <property type="match status" value="1"/>
</dbReference>
<evidence type="ECO:0000313" key="8">
    <source>
        <dbReference type="Proteomes" id="UP000246464"/>
    </source>
</evidence>
<dbReference type="PANTHER" id="PTHR12268">
    <property type="entry name" value="E3 UBIQUITIN-PROTEIN LIGASE KCMF1"/>
    <property type="match status" value="1"/>
</dbReference>
<name>A0A2U9AV69_SCOMX</name>
<feature type="region of interest" description="Disordered" evidence="5">
    <location>
        <begin position="423"/>
        <end position="487"/>
    </location>
</feature>
<dbReference type="InterPro" id="IPR043145">
    <property type="entry name" value="Znf_ZZ_sf"/>
</dbReference>
<dbReference type="InterPro" id="IPR050774">
    <property type="entry name" value="KCMF1/Dystrophin"/>
</dbReference>
<dbReference type="PANTHER" id="PTHR12268:SF18">
    <property type="entry name" value="DYSTROTELIN"/>
    <property type="match status" value="1"/>
</dbReference>
<evidence type="ECO:0000313" key="7">
    <source>
        <dbReference type="EMBL" id="AWO95477.1"/>
    </source>
</evidence>
<evidence type="ECO:0000259" key="6">
    <source>
        <dbReference type="PROSITE" id="PS50135"/>
    </source>
</evidence>
<evidence type="ECO:0000256" key="2">
    <source>
        <dbReference type="ARBA" id="ARBA00022771"/>
    </source>
</evidence>
<evidence type="ECO:0000256" key="1">
    <source>
        <dbReference type="ARBA" id="ARBA00022723"/>
    </source>
</evidence>
<sequence length="563" mass="63408">MDLDVIDGLNEIRPAVYRAAMKLLSLQRVCHLDVLSVRHIMAAIRSLKGTRPQQDEGLNREEVTRTLNRMFHSVSQEVTHHVTGHVTTEAPEKTCSLMLTLFDRSVYMFQGRAGSVSAASLQTALIALSPDSLLDKYRALVSVCEDTSGSISRSGLRCLLQDLSQVPAAVQEDVVFGDVAVAVRSCFDRVLTPTVTSQHVLSWLQSEPRLLLWLPTLYRLYVSQNVSHMVRCHTCKTSPITGLRYRCLKCVKVHVCQSCFMSQRQTRKHKRQHPVLEYCTQPTWRESLNSLVHSARHTLLPWRYTQREANGRRVLMWPEETHNSALPPSDASTPLVESAVCHSPSSEMPTQQASPLTTEVRNLQRDKWLLEQEMQAWRLTVQSEQGILEDRCSGMEVTMETLKRQNVCVQGLLTQTLIKMEAQQRANDTERGEEEEEEVLTDDSSEDGCQTPSPTIHRDMPPSHAIKEEGPAGDGPIGRENGPEEARLHEEETCLSGEEVDCGMCSPEELVQQTVDMLKTVMETDMWRERQKGERKGAELLEAADQVGDAVQHLVDAVRTTTH</sequence>
<dbReference type="InterPro" id="IPR015154">
    <property type="entry name" value="EF-hand_dom_typ2"/>
</dbReference>
<dbReference type="EMBL" id="CP026243">
    <property type="protein sequence ID" value="AWO95477.1"/>
    <property type="molecule type" value="Genomic_DNA"/>
</dbReference>
<dbReference type="PROSITE" id="PS50135">
    <property type="entry name" value="ZF_ZZ_2"/>
    <property type="match status" value="1"/>
</dbReference>